<keyword evidence="1" id="KW-0812">Transmembrane</keyword>
<comment type="caution">
    <text evidence="2">The sequence shown here is derived from an EMBL/GenBank/DDBJ whole genome shotgun (WGS) entry which is preliminary data.</text>
</comment>
<dbReference type="Proteomes" id="UP000292544">
    <property type="component" value="Unassembled WGS sequence"/>
</dbReference>
<protein>
    <recommendedName>
        <fullName evidence="4">MSHA biogenesis protein MshP</fullName>
    </recommendedName>
</protein>
<dbReference type="RefSeq" id="WP_130567142.1">
    <property type="nucleotide sequence ID" value="NZ_SHLY01000004.1"/>
</dbReference>
<evidence type="ECO:0000256" key="1">
    <source>
        <dbReference type="SAM" id="Phobius"/>
    </source>
</evidence>
<evidence type="ECO:0008006" key="4">
    <source>
        <dbReference type="Google" id="ProtNLM"/>
    </source>
</evidence>
<keyword evidence="1" id="KW-1133">Transmembrane helix</keyword>
<dbReference type="EMBL" id="SHLY01000004">
    <property type="protein sequence ID" value="TAA45189.1"/>
    <property type="molecule type" value="Genomic_DNA"/>
</dbReference>
<evidence type="ECO:0000313" key="3">
    <source>
        <dbReference type="Proteomes" id="UP000292544"/>
    </source>
</evidence>
<keyword evidence="3" id="KW-1185">Reference proteome</keyword>
<sequence>MYPDPISAKRNDLTVASRQRGSALLLALFIIVVLFVLGAGMIRLLGSSSESVTFEVYGVRAMQAAQTGVERVLTTLFPAGGLDQHCDGTPTSPLLDDSFSSSGTTALNLAGITGLENCASVVVECSDRKHLGVTYYYLVSTATCTVGGGSTALVMSRQVEVEAKSL</sequence>
<keyword evidence="1" id="KW-0472">Membrane</keyword>
<reference evidence="3" key="1">
    <citation type="submission" date="2019-02" db="EMBL/GenBank/DDBJ databases">
        <title>Draft genome sequence of Muricauda sp. 176CP4-71.</title>
        <authorList>
            <person name="Park J.-S."/>
        </authorList>
    </citation>
    <scope>NUCLEOTIDE SEQUENCE [LARGE SCALE GENOMIC DNA]</scope>
    <source>
        <strain evidence="3">176GS2-150</strain>
    </source>
</reference>
<organism evidence="2 3">
    <name type="scientific">Corallincola spongiicola</name>
    <dbReference type="NCBI Taxonomy" id="2520508"/>
    <lineage>
        <taxon>Bacteria</taxon>
        <taxon>Pseudomonadati</taxon>
        <taxon>Pseudomonadota</taxon>
        <taxon>Gammaproteobacteria</taxon>
        <taxon>Alteromonadales</taxon>
        <taxon>Psychromonadaceae</taxon>
        <taxon>Corallincola</taxon>
    </lineage>
</organism>
<feature type="transmembrane region" description="Helical" evidence="1">
    <location>
        <begin position="21"/>
        <end position="45"/>
    </location>
</feature>
<name>A0ABY1WNQ6_9GAMM</name>
<gene>
    <name evidence="2" type="ORF">EXY25_13375</name>
</gene>
<accession>A0ABY1WNQ6</accession>
<evidence type="ECO:0000313" key="2">
    <source>
        <dbReference type="EMBL" id="TAA45189.1"/>
    </source>
</evidence>
<proteinExistence type="predicted"/>